<name>A0ABW5XHY1_9MICO</name>
<sequence>MIRIEPNLCGPPLATHFCQIVKHAGLLLLVVGAASACSSQGETILENAGFEGVSCLVAGSDDKRLFETTLVMAVESVDIAIEDVTLANPENLQLESFGVVVHGATAPYEGHAVEERPVFPDLPVEVPAGMAASIVATVQLTDPLAEGKADGVEITHRKVGEETERVFEPILGVELVPHGSVCEE</sequence>
<accession>A0ABW5XHY1</accession>
<comment type="caution">
    <text evidence="1">The sequence shown here is derived from an EMBL/GenBank/DDBJ whole genome shotgun (WGS) entry which is preliminary data.</text>
</comment>
<dbReference type="RefSeq" id="WP_377467240.1">
    <property type="nucleotide sequence ID" value="NZ_JBHUOP010000005.1"/>
</dbReference>
<evidence type="ECO:0008006" key="3">
    <source>
        <dbReference type="Google" id="ProtNLM"/>
    </source>
</evidence>
<reference evidence="2" key="1">
    <citation type="journal article" date="2019" name="Int. J. Syst. Evol. Microbiol.">
        <title>The Global Catalogue of Microorganisms (GCM) 10K type strain sequencing project: providing services to taxonomists for standard genome sequencing and annotation.</title>
        <authorList>
            <consortium name="The Broad Institute Genomics Platform"/>
            <consortium name="The Broad Institute Genome Sequencing Center for Infectious Disease"/>
            <person name="Wu L."/>
            <person name="Ma J."/>
        </authorList>
    </citation>
    <scope>NUCLEOTIDE SEQUENCE [LARGE SCALE GENOMIC DNA]</scope>
    <source>
        <strain evidence="2">KCTC 33576</strain>
    </source>
</reference>
<evidence type="ECO:0000313" key="2">
    <source>
        <dbReference type="Proteomes" id="UP001597391"/>
    </source>
</evidence>
<protein>
    <recommendedName>
        <fullName evidence="3">Late embryogenesis abundant protein LEA-2 subgroup domain-containing protein</fullName>
    </recommendedName>
</protein>
<proteinExistence type="predicted"/>
<dbReference type="Proteomes" id="UP001597391">
    <property type="component" value="Unassembled WGS sequence"/>
</dbReference>
<gene>
    <name evidence="1" type="ORF">ACFSYH_12045</name>
</gene>
<dbReference type="EMBL" id="JBHUOP010000005">
    <property type="protein sequence ID" value="MFD2841294.1"/>
    <property type="molecule type" value="Genomic_DNA"/>
</dbReference>
<evidence type="ECO:0000313" key="1">
    <source>
        <dbReference type="EMBL" id="MFD2841294.1"/>
    </source>
</evidence>
<keyword evidence="2" id="KW-1185">Reference proteome</keyword>
<organism evidence="1 2">
    <name type="scientific">Populibacterium corticicola</name>
    <dbReference type="NCBI Taxonomy" id="1812826"/>
    <lineage>
        <taxon>Bacteria</taxon>
        <taxon>Bacillati</taxon>
        <taxon>Actinomycetota</taxon>
        <taxon>Actinomycetes</taxon>
        <taxon>Micrococcales</taxon>
        <taxon>Jonesiaceae</taxon>
        <taxon>Populibacterium</taxon>
    </lineage>
</organism>